<dbReference type="EMBL" id="JACATG010000018">
    <property type="protein sequence ID" value="NWK14476.1"/>
    <property type="molecule type" value="Genomic_DNA"/>
</dbReference>
<dbReference type="EMBL" id="JACATF010000031">
    <property type="protein sequence ID" value="NWK08055.1"/>
    <property type="molecule type" value="Genomic_DNA"/>
</dbReference>
<dbReference type="Proteomes" id="UP000535457">
    <property type="component" value="Unassembled WGS sequence"/>
</dbReference>
<evidence type="ECO:0000313" key="4">
    <source>
        <dbReference type="EMBL" id="NWK08055.1"/>
    </source>
</evidence>
<comment type="caution">
    <text evidence="5">The sequence shown here is derived from an EMBL/GenBank/DDBJ whole genome shotgun (WGS) entry which is preliminary data.</text>
</comment>
<dbReference type="Proteomes" id="UP000559282">
    <property type="component" value="Unassembled WGS sequence"/>
</dbReference>
<evidence type="ECO:0000313" key="10">
    <source>
        <dbReference type="Proteomes" id="UP000587702"/>
    </source>
</evidence>
<evidence type="ECO:0000313" key="5">
    <source>
        <dbReference type="EMBL" id="NWK14476.1"/>
    </source>
</evidence>
<evidence type="ECO:0000313" key="1">
    <source>
        <dbReference type="EMBL" id="NWJ20882.1"/>
    </source>
</evidence>
<sequence length="48" mass="5353">MNLESELKIVMSIIIALSFVSTTAYGHGLGGDVQDIRMEHGLTYNYYT</sequence>
<dbReference type="Proteomes" id="UP000587702">
    <property type="component" value="Unassembled WGS sequence"/>
</dbReference>
<organism evidence="5 7">
    <name type="scientific">Marine Group I thaumarchaeote</name>
    <dbReference type="NCBI Taxonomy" id="2511932"/>
    <lineage>
        <taxon>Archaea</taxon>
        <taxon>Nitrososphaerota</taxon>
        <taxon>Marine Group I</taxon>
    </lineage>
</organism>
<protein>
    <submittedName>
        <fullName evidence="5">Uncharacterized protein</fullName>
    </submittedName>
</protein>
<evidence type="ECO:0000313" key="3">
    <source>
        <dbReference type="EMBL" id="NWJ84377.1"/>
    </source>
</evidence>
<reference evidence="6 7" key="1">
    <citation type="journal article" date="2019" name="Environ. Microbiol.">
        <title>Genomics insights into ecotype formation of ammonia-oxidizing archaea in the deep ocean.</title>
        <authorList>
            <person name="Wang Y."/>
            <person name="Huang J.M."/>
            <person name="Cui G.J."/>
            <person name="Nunoura T."/>
            <person name="Takaki Y."/>
            <person name="Li W.L."/>
            <person name="Li J."/>
            <person name="Gao Z.M."/>
            <person name="Takai K."/>
            <person name="Zhang A.Q."/>
            <person name="Stepanauskas R."/>
        </authorList>
    </citation>
    <scope>NUCLEOTIDE SEQUENCE [LARGE SCALE GENOMIC DNA]</scope>
    <source>
        <strain evidence="1 10">L14</strain>
        <strain evidence="5 7">L19a</strain>
        <strain evidence="4 8">T1C4</strain>
        <strain evidence="2 9">T1L11</strain>
        <strain evidence="3 6">T3L1</strain>
    </source>
</reference>
<reference evidence="5" key="2">
    <citation type="submission" date="2020-06" db="EMBL/GenBank/DDBJ databases">
        <authorList>
            <person name="Wang Y."/>
        </authorList>
    </citation>
    <scope>NUCLEOTIDE SEQUENCE</scope>
    <source>
        <strain evidence="1">L14</strain>
        <strain evidence="5">L19a</strain>
        <strain evidence="4">T1C4</strain>
        <strain evidence="2">T1L11</strain>
        <strain evidence="3">T3L1</strain>
    </source>
</reference>
<name>A0A7K4P9E2_9ARCH</name>
<evidence type="ECO:0000313" key="7">
    <source>
        <dbReference type="Proteomes" id="UP000535457"/>
    </source>
</evidence>
<dbReference type="Proteomes" id="UP000563820">
    <property type="component" value="Unassembled WGS sequence"/>
</dbReference>
<dbReference type="AlphaFoldDB" id="A0A7K4P9E2"/>
<dbReference type="Proteomes" id="UP000520052">
    <property type="component" value="Unassembled WGS sequence"/>
</dbReference>
<evidence type="ECO:0000313" key="6">
    <source>
        <dbReference type="Proteomes" id="UP000520052"/>
    </source>
</evidence>
<dbReference type="EMBL" id="JACATI010000015">
    <property type="protein sequence ID" value="NWJ20882.1"/>
    <property type="molecule type" value="Genomic_DNA"/>
</dbReference>
<dbReference type="EMBL" id="JACATE010000010">
    <property type="protein sequence ID" value="NWJ29013.1"/>
    <property type="molecule type" value="Genomic_DNA"/>
</dbReference>
<evidence type="ECO:0000313" key="2">
    <source>
        <dbReference type="EMBL" id="NWJ29013.1"/>
    </source>
</evidence>
<proteinExistence type="predicted"/>
<evidence type="ECO:0000313" key="8">
    <source>
        <dbReference type="Proteomes" id="UP000559282"/>
    </source>
</evidence>
<dbReference type="EMBL" id="JACATC010000008">
    <property type="protein sequence ID" value="NWJ84377.1"/>
    <property type="molecule type" value="Genomic_DNA"/>
</dbReference>
<accession>A0A7K4P9E2</accession>
<evidence type="ECO:0000313" key="9">
    <source>
        <dbReference type="Proteomes" id="UP000563820"/>
    </source>
</evidence>
<gene>
    <name evidence="4" type="ORF">HX847_06585</name>
    <name evidence="2" type="ORF">HX848_06500</name>
    <name evidence="5" type="ORF">HX853_07605</name>
    <name evidence="3" type="ORF">HX854_06605</name>
    <name evidence="1" type="ORF">HX860_07480</name>
</gene>